<organism evidence="4 5">
    <name type="scientific">Candidatus Jorgensenbacteria bacterium GW2011_GWA1_48_11</name>
    <dbReference type="NCBI Taxonomy" id="1618660"/>
    <lineage>
        <taxon>Bacteria</taxon>
        <taxon>Candidatus Joergenseniibacteriota</taxon>
    </lineage>
</organism>
<sequence length="258" mass="28982">MKVPIRSVSVLVALAVATSLVQAQTRARSTPNRGSLYGWVVVLDPGHGGTDPGSSRIHNGQRVAESDYVYDVALRVRRLATARQAVVFMTLTSGVGERNWNASRVFPDARTERFALDQSVVRAGTAGLSKRLSYGNRVGRRYPNHRQAWISIHFDMLRDGEIGGVRIIVPDTALRLARALDNSFGNARRLRDDNPVVYNGDQNHGIRRLFVLGPGNRIREKALIELGNFNNQTDLWRIRDWRVREAYARAIVQALEDW</sequence>
<dbReference type="Pfam" id="PF01520">
    <property type="entry name" value="Amidase_3"/>
    <property type="match status" value="1"/>
</dbReference>
<proteinExistence type="predicted"/>
<keyword evidence="1 4" id="KW-0378">Hydrolase</keyword>
<feature type="chain" id="PRO_5002540018" evidence="2">
    <location>
        <begin position="24"/>
        <end position="258"/>
    </location>
</feature>
<dbReference type="SUPFAM" id="SSF53187">
    <property type="entry name" value="Zn-dependent exopeptidases"/>
    <property type="match status" value="1"/>
</dbReference>
<evidence type="ECO:0000313" key="5">
    <source>
        <dbReference type="Proteomes" id="UP000034956"/>
    </source>
</evidence>
<dbReference type="GO" id="GO:0030288">
    <property type="term" value="C:outer membrane-bounded periplasmic space"/>
    <property type="evidence" value="ECO:0007669"/>
    <property type="project" value="TreeGrafter"/>
</dbReference>
<dbReference type="InterPro" id="IPR002508">
    <property type="entry name" value="MurNAc-LAA_cat"/>
</dbReference>
<reference evidence="4 5" key="1">
    <citation type="journal article" date="2015" name="Nature">
        <title>rRNA introns, odd ribosomes, and small enigmatic genomes across a large radiation of phyla.</title>
        <authorList>
            <person name="Brown C.T."/>
            <person name="Hug L.A."/>
            <person name="Thomas B.C."/>
            <person name="Sharon I."/>
            <person name="Castelle C.J."/>
            <person name="Singh A."/>
            <person name="Wilkins M.J."/>
            <person name="Williams K.H."/>
            <person name="Banfield J.F."/>
        </authorList>
    </citation>
    <scope>NUCLEOTIDE SEQUENCE [LARGE SCALE GENOMIC DNA]</scope>
</reference>
<protein>
    <submittedName>
        <fullName evidence="4">Cell wall hydrolase/autolysin</fullName>
    </submittedName>
</protein>
<dbReference type="PANTHER" id="PTHR30404">
    <property type="entry name" value="N-ACETYLMURAMOYL-L-ALANINE AMIDASE"/>
    <property type="match status" value="1"/>
</dbReference>
<feature type="signal peptide" evidence="2">
    <location>
        <begin position="1"/>
        <end position="23"/>
    </location>
</feature>
<dbReference type="AlphaFoldDB" id="A0A0G1UB21"/>
<evidence type="ECO:0000313" key="4">
    <source>
        <dbReference type="EMBL" id="KKU91319.1"/>
    </source>
</evidence>
<comment type="caution">
    <text evidence="4">The sequence shown here is derived from an EMBL/GenBank/DDBJ whole genome shotgun (WGS) entry which is preliminary data.</text>
</comment>
<evidence type="ECO:0000259" key="3">
    <source>
        <dbReference type="Pfam" id="PF01520"/>
    </source>
</evidence>
<dbReference type="PANTHER" id="PTHR30404:SF0">
    <property type="entry name" value="N-ACETYLMURAMOYL-L-ALANINE AMIDASE AMIC"/>
    <property type="match status" value="1"/>
</dbReference>
<dbReference type="CDD" id="cd02696">
    <property type="entry name" value="MurNAc-LAA"/>
    <property type="match status" value="1"/>
</dbReference>
<gene>
    <name evidence="4" type="ORF">UY23_C0002G0058</name>
</gene>
<keyword evidence="2" id="KW-0732">Signal</keyword>
<name>A0A0G1UB21_9BACT</name>
<dbReference type="GO" id="GO:0008745">
    <property type="term" value="F:N-acetylmuramoyl-L-alanine amidase activity"/>
    <property type="evidence" value="ECO:0007669"/>
    <property type="project" value="InterPro"/>
</dbReference>
<dbReference type="EMBL" id="LCPF01000002">
    <property type="protein sequence ID" value="KKU91319.1"/>
    <property type="molecule type" value="Genomic_DNA"/>
</dbReference>
<dbReference type="Proteomes" id="UP000034956">
    <property type="component" value="Unassembled WGS sequence"/>
</dbReference>
<dbReference type="Gene3D" id="3.40.630.40">
    <property type="entry name" value="Zn-dependent exopeptidases"/>
    <property type="match status" value="1"/>
</dbReference>
<accession>A0A0G1UB21</accession>
<dbReference type="GO" id="GO:0009253">
    <property type="term" value="P:peptidoglycan catabolic process"/>
    <property type="evidence" value="ECO:0007669"/>
    <property type="project" value="InterPro"/>
</dbReference>
<feature type="domain" description="MurNAc-LAA" evidence="3">
    <location>
        <begin position="41"/>
        <end position="256"/>
    </location>
</feature>
<evidence type="ECO:0000256" key="2">
    <source>
        <dbReference type="SAM" id="SignalP"/>
    </source>
</evidence>
<dbReference type="InterPro" id="IPR050695">
    <property type="entry name" value="N-acetylmuramoyl_amidase_3"/>
</dbReference>
<evidence type="ECO:0000256" key="1">
    <source>
        <dbReference type="ARBA" id="ARBA00022801"/>
    </source>
</evidence>